<dbReference type="Pfam" id="PF00294">
    <property type="entry name" value="PfkB"/>
    <property type="match status" value="1"/>
</dbReference>
<name>A0A838XMM7_9HYPH</name>
<sequence>MDLLCLGEAMVEFNQASTGEAYRQGFGGDTSNAAIAAARSGARVGYVSAIGDDPFGDMLHALWRAEGVSDAGVRRMPAAETGIYFVSHGAKGHAFTYRRKGSAAARMAPEDLDPALLRQTRALHVSAISQAISASACDTVFAAIETVRDAGGLISYDTNLRLSLWPLARARAIITATLPLCDILLPGLDDARLLTGLEAPAEIADWFQARGAGIVALTLGAEGVLIADASGSELIAPHKVAAVDATGAGDAFDGAFLARYLETGDAREAARYGNAAAALAVGGYGAVAPLPRRAEVEALLARRDGGASAV</sequence>
<gene>
    <name evidence="5" type="ORF">H1W37_06905</name>
</gene>
<dbReference type="EMBL" id="JACEON010000005">
    <property type="protein sequence ID" value="MBA4611372.1"/>
    <property type="molecule type" value="Genomic_DNA"/>
</dbReference>
<evidence type="ECO:0000313" key="6">
    <source>
        <dbReference type="Proteomes" id="UP000559404"/>
    </source>
</evidence>
<dbReference type="InterPro" id="IPR029056">
    <property type="entry name" value="Ribokinase-like"/>
</dbReference>
<evidence type="ECO:0000256" key="1">
    <source>
        <dbReference type="ARBA" id="ARBA00010688"/>
    </source>
</evidence>
<evidence type="ECO:0000259" key="4">
    <source>
        <dbReference type="Pfam" id="PF00294"/>
    </source>
</evidence>
<reference evidence="5 6" key="2">
    <citation type="submission" date="2020-08" db="EMBL/GenBank/DDBJ databases">
        <title>Stappia taiwanensis sp. nov., isolated from a coastal thermal spring.</title>
        <authorList>
            <person name="Kampfer P."/>
        </authorList>
    </citation>
    <scope>NUCLEOTIDE SEQUENCE [LARGE SCALE GENOMIC DNA]</scope>
    <source>
        <strain evidence="5 6">DSM 23284</strain>
    </source>
</reference>
<dbReference type="Proteomes" id="UP000559404">
    <property type="component" value="Unassembled WGS sequence"/>
</dbReference>
<dbReference type="InterPro" id="IPR011611">
    <property type="entry name" value="PfkB_dom"/>
</dbReference>
<dbReference type="Gene3D" id="3.40.1190.20">
    <property type="match status" value="1"/>
</dbReference>
<dbReference type="PRINTS" id="PR00990">
    <property type="entry name" value="RIBOKINASE"/>
</dbReference>
<keyword evidence="2" id="KW-0808">Transferase</keyword>
<comment type="caution">
    <text evidence="5">The sequence shown here is derived from an EMBL/GenBank/DDBJ whole genome shotgun (WGS) entry which is preliminary data.</text>
</comment>
<evidence type="ECO:0000313" key="5">
    <source>
        <dbReference type="EMBL" id="MBA4611372.1"/>
    </source>
</evidence>
<dbReference type="AlphaFoldDB" id="A0A838XMM7"/>
<dbReference type="InterPro" id="IPR002139">
    <property type="entry name" value="Ribo/fructo_kinase"/>
</dbReference>
<dbReference type="GO" id="GO:0019698">
    <property type="term" value="P:D-galacturonate catabolic process"/>
    <property type="evidence" value="ECO:0007669"/>
    <property type="project" value="TreeGrafter"/>
</dbReference>
<dbReference type="PANTHER" id="PTHR43085">
    <property type="entry name" value="HEXOKINASE FAMILY MEMBER"/>
    <property type="match status" value="1"/>
</dbReference>
<dbReference type="GO" id="GO:0006974">
    <property type="term" value="P:DNA damage response"/>
    <property type="evidence" value="ECO:0007669"/>
    <property type="project" value="TreeGrafter"/>
</dbReference>
<reference evidence="5 6" key="1">
    <citation type="submission" date="2020-07" db="EMBL/GenBank/DDBJ databases">
        <authorList>
            <person name="Li M."/>
        </authorList>
    </citation>
    <scope>NUCLEOTIDE SEQUENCE [LARGE SCALE GENOMIC DNA]</scope>
    <source>
        <strain evidence="5 6">DSM 23284</strain>
    </source>
</reference>
<evidence type="ECO:0000256" key="3">
    <source>
        <dbReference type="ARBA" id="ARBA00022777"/>
    </source>
</evidence>
<dbReference type="CDD" id="cd01166">
    <property type="entry name" value="KdgK"/>
    <property type="match status" value="1"/>
</dbReference>
<proteinExistence type="inferred from homology"/>
<keyword evidence="3 5" id="KW-0418">Kinase</keyword>
<dbReference type="InterPro" id="IPR050306">
    <property type="entry name" value="PfkB_Carbo_kinase"/>
</dbReference>
<dbReference type="GO" id="GO:0005829">
    <property type="term" value="C:cytosol"/>
    <property type="evidence" value="ECO:0007669"/>
    <property type="project" value="TreeGrafter"/>
</dbReference>
<accession>A0A838XMM7</accession>
<dbReference type="RefSeq" id="WP_181759576.1">
    <property type="nucleotide sequence ID" value="NZ_BMCR01000006.1"/>
</dbReference>
<protein>
    <submittedName>
        <fullName evidence="5">Sugar kinase</fullName>
    </submittedName>
</protein>
<comment type="similarity">
    <text evidence="1">Belongs to the carbohydrate kinase PfkB family.</text>
</comment>
<dbReference type="GO" id="GO:0008673">
    <property type="term" value="F:2-dehydro-3-deoxygluconokinase activity"/>
    <property type="evidence" value="ECO:0007669"/>
    <property type="project" value="TreeGrafter"/>
</dbReference>
<feature type="domain" description="Carbohydrate kinase PfkB" evidence="4">
    <location>
        <begin position="3"/>
        <end position="291"/>
    </location>
</feature>
<dbReference type="GO" id="GO:0042840">
    <property type="term" value="P:D-glucuronate catabolic process"/>
    <property type="evidence" value="ECO:0007669"/>
    <property type="project" value="TreeGrafter"/>
</dbReference>
<dbReference type="PANTHER" id="PTHR43085:SF15">
    <property type="entry name" value="2-DEHYDRO-3-DEOXYGLUCONOKINASE"/>
    <property type="match status" value="1"/>
</dbReference>
<evidence type="ECO:0000256" key="2">
    <source>
        <dbReference type="ARBA" id="ARBA00022679"/>
    </source>
</evidence>
<dbReference type="SUPFAM" id="SSF53613">
    <property type="entry name" value="Ribokinase-like"/>
    <property type="match status" value="1"/>
</dbReference>
<keyword evidence="6" id="KW-1185">Reference proteome</keyword>
<organism evidence="5 6">
    <name type="scientific">Stappia taiwanensis</name>
    <dbReference type="NCBI Taxonomy" id="992267"/>
    <lineage>
        <taxon>Bacteria</taxon>
        <taxon>Pseudomonadati</taxon>
        <taxon>Pseudomonadota</taxon>
        <taxon>Alphaproteobacteria</taxon>
        <taxon>Hyphomicrobiales</taxon>
        <taxon>Stappiaceae</taxon>
        <taxon>Stappia</taxon>
    </lineage>
</organism>